<gene>
    <name evidence="7" type="ORF">CLV81_3634</name>
</gene>
<keyword evidence="3 4" id="KW-0408">Iron</keyword>
<comment type="caution">
    <text evidence="7">The sequence shown here is derived from an EMBL/GenBank/DDBJ whole genome shotgun (WGS) entry which is preliminary data.</text>
</comment>
<organism evidence="7 8">
    <name type="scientific">Flagellimonas meridianipacifica</name>
    <dbReference type="NCBI Taxonomy" id="1080225"/>
    <lineage>
        <taxon>Bacteria</taxon>
        <taxon>Pseudomonadati</taxon>
        <taxon>Bacteroidota</taxon>
        <taxon>Flavobacteriia</taxon>
        <taxon>Flavobacteriales</taxon>
        <taxon>Flavobacteriaceae</taxon>
        <taxon>Flagellimonas</taxon>
    </lineage>
</organism>
<name>A0A2T0MCL1_9FLAO</name>
<evidence type="ECO:0000313" key="7">
    <source>
        <dbReference type="EMBL" id="PRX55225.1"/>
    </source>
</evidence>
<dbReference type="RefSeq" id="WP_211298021.1">
    <property type="nucleotide sequence ID" value="NZ_PVYX01000002.1"/>
</dbReference>
<dbReference type="PROSITE" id="PS51007">
    <property type="entry name" value="CYTC"/>
    <property type="match status" value="1"/>
</dbReference>
<dbReference type="SUPFAM" id="SSF46626">
    <property type="entry name" value="Cytochrome c"/>
    <property type="match status" value="1"/>
</dbReference>
<evidence type="ECO:0000256" key="3">
    <source>
        <dbReference type="ARBA" id="ARBA00023004"/>
    </source>
</evidence>
<dbReference type="GO" id="GO:0009055">
    <property type="term" value="F:electron transfer activity"/>
    <property type="evidence" value="ECO:0007669"/>
    <property type="project" value="InterPro"/>
</dbReference>
<dbReference type="InterPro" id="IPR009056">
    <property type="entry name" value="Cyt_c-like_dom"/>
</dbReference>
<sequence length="155" mass="17436">MYLKKKTFRTPSNYLMLFILACGGLLMSSCDNESRGFALPEGDIEQGKLTYERLACNSCHSISGIAWKGGSDSLNILLGGEVSSKKTYGELVTSVINPSHKIAPRYKKIAVTEEGDLKMDNYNYVMTVQELIDLVTFLQSEYKVEVPNTNYYPYY</sequence>
<accession>A0A2T0MCL1</accession>
<evidence type="ECO:0000256" key="4">
    <source>
        <dbReference type="PROSITE-ProRule" id="PRU00433"/>
    </source>
</evidence>
<protein>
    <recommendedName>
        <fullName evidence="6">Cytochrome c domain-containing protein</fullName>
    </recommendedName>
</protein>
<evidence type="ECO:0000256" key="5">
    <source>
        <dbReference type="SAM" id="SignalP"/>
    </source>
</evidence>
<keyword evidence="1 4" id="KW-0349">Heme</keyword>
<keyword evidence="8" id="KW-1185">Reference proteome</keyword>
<feature type="signal peptide" evidence="5">
    <location>
        <begin position="1"/>
        <end position="21"/>
    </location>
</feature>
<evidence type="ECO:0000256" key="2">
    <source>
        <dbReference type="ARBA" id="ARBA00022723"/>
    </source>
</evidence>
<dbReference type="AlphaFoldDB" id="A0A2T0MCL1"/>
<evidence type="ECO:0000313" key="8">
    <source>
        <dbReference type="Proteomes" id="UP000237640"/>
    </source>
</evidence>
<evidence type="ECO:0000259" key="6">
    <source>
        <dbReference type="PROSITE" id="PS51007"/>
    </source>
</evidence>
<dbReference type="Proteomes" id="UP000237640">
    <property type="component" value="Unassembled WGS sequence"/>
</dbReference>
<reference evidence="7 8" key="1">
    <citation type="submission" date="2018-03" db="EMBL/GenBank/DDBJ databases">
        <title>Genomic Encyclopedia of Archaeal and Bacterial Type Strains, Phase II (KMG-II): from individual species to whole genera.</title>
        <authorList>
            <person name="Goeker M."/>
        </authorList>
    </citation>
    <scope>NUCLEOTIDE SEQUENCE [LARGE SCALE GENOMIC DNA]</scope>
    <source>
        <strain evidence="7 8">DSM 25027</strain>
    </source>
</reference>
<evidence type="ECO:0000256" key="1">
    <source>
        <dbReference type="ARBA" id="ARBA00022617"/>
    </source>
</evidence>
<feature type="domain" description="Cytochrome c" evidence="6">
    <location>
        <begin position="42"/>
        <end position="142"/>
    </location>
</feature>
<feature type="chain" id="PRO_5015394090" description="Cytochrome c domain-containing protein" evidence="5">
    <location>
        <begin position="22"/>
        <end position="155"/>
    </location>
</feature>
<keyword evidence="5" id="KW-0732">Signal</keyword>
<dbReference type="GO" id="GO:0020037">
    <property type="term" value="F:heme binding"/>
    <property type="evidence" value="ECO:0007669"/>
    <property type="project" value="InterPro"/>
</dbReference>
<dbReference type="Gene3D" id="1.10.760.10">
    <property type="entry name" value="Cytochrome c-like domain"/>
    <property type="match status" value="1"/>
</dbReference>
<keyword evidence="2 4" id="KW-0479">Metal-binding</keyword>
<dbReference type="PROSITE" id="PS51257">
    <property type="entry name" value="PROKAR_LIPOPROTEIN"/>
    <property type="match status" value="1"/>
</dbReference>
<dbReference type="GO" id="GO:0046872">
    <property type="term" value="F:metal ion binding"/>
    <property type="evidence" value="ECO:0007669"/>
    <property type="project" value="UniProtKB-KW"/>
</dbReference>
<dbReference type="EMBL" id="PVYX01000002">
    <property type="protein sequence ID" value="PRX55225.1"/>
    <property type="molecule type" value="Genomic_DNA"/>
</dbReference>
<proteinExistence type="predicted"/>
<dbReference type="InterPro" id="IPR036909">
    <property type="entry name" value="Cyt_c-like_dom_sf"/>
</dbReference>